<dbReference type="EMBL" id="WMLC01000004">
    <property type="protein sequence ID" value="MTH75591.1"/>
    <property type="molecule type" value="Genomic_DNA"/>
</dbReference>
<dbReference type="PROSITE" id="PS51257">
    <property type="entry name" value="PROKAR_LIPOPROTEIN"/>
    <property type="match status" value="1"/>
</dbReference>
<organism evidence="2">
    <name type="scientific">Metamycoplasma hominis</name>
    <name type="common">Mycoplasma hominis</name>
    <dbReference type="NCBI Taxonomy" id="2098"/>
    <lineage>
        <taxon>Bacteria</taxon>
        <taxon>Bacillati</taxon>
        <taxon>Mycoplasmatota</taxon>
        <taxon>Mycoplasmoidales</taxon>
        <taxon>Metamycoplasmataceae</taxon>
        <taxon>Metamycoplasma</taxon>
    </lineage>
</organism>
<feature type="compositionally biased region" description="Basic and acidic residues" evidence="1">
    <location>
        <begin position="45"/>
        <end position="54"/>
    </location>
</feature>
<evidence type="ECO:0000256" key="1">
    <source>
        <dbReference type="SAM" id="MobiDB-lite"/>
    </source>
</evidence>
<name>A0A6A8PZV8_METHO</name>
<feature type="compositionally biased region" description="Low complexity" evidence="1">
    <location>
        <begin position="55"/>
        <end position="68"/>
    </location>
</feature>
<comment type="caution">
    <text evidence="2">The sequence shown here is derived from an EMBL/GenBank/DDBJ whole genome shotgun (WGS) entry which is preliminary data.</text>
</comment>
<dbReference type="RefSeq" id="WP_047207616.1">
    <property type="nucleotide sequence ID" value="NZ_CP011538.1"/>
</dbReference>
<sequence length="201" mass="22907">MLIAKKKKIIFGLSLGLACAVGAGALVGVYFLASSNSNKKANNLDNKKVNKKDSTNNNSDNKNINSGNENEKDNTIDNQNEDSKIEDSNEDGQANDDDKKLKPEVKPRPNIKTEINWREIFPDVKTSDYYNQLNFKDGQGFIDKEMITYIIKDILNRMTILDGDVSYAYKQEDDQNLYIAFKWENKSQKSNITYKFSVNRI</sequence>
<evidence type="ECO:0000313" key="2">
    <source>
        <dbReference type="EMBL" id="MTH75591.1"/>
    </source>
</evidence>
<gene>
    <name evidence="2" type="ORF">GLX26_00455</name>
</gene>
<evidence type="ECO:0008006" key="3">
    <source>
        <dbReference type="Google" id="ProtNLM"/>
    </source>
</evidence>
<reference evidence="2" key="1">
    <citation type="submission" date="2019-11" db="EMBL/GenBank/DDBJ databases">
        <title>Draft genome sequence of Mycoplasma hominis strain MH-1.</title>
        <authorList>
            <person name="Ruan Z."/>
            <person name="Zhang J."/>
            <person name="Xie X."/>
        </authorList>
    </citation>
    <scope>NUCLEOTIDE SEQUENCE</scope>
    <source>
        <strain evidence="2">MH-1</strain>
    </source>
</reference>
<feature type="compositionally biased region" description="Basic and acidic residues" evidence="1">
    <location>
        <begin position="96"/>
        <end position="107"/>
    </location>
</feature>
<feature type="compositionally biased region" description="Basic and acidic residues" evidence="1">
    <location>
        <begin position="69"/>
        <end position="87"/>
    </location>
</feature>
<dbReference type="AlphaFoldDB" id="A0A6A8PZV8"/>
<protein>
    <recommendedName>
        <fullName evidence="3">Lipoprotein</fullName>
    </recommendedName>
</protein>
<feature type="region of interest" description="Disordered" evidence="1">
    <location>
        <begin position="40"/>
        <end position="107"/>
    </location>
</feature>
<dbReference type="NCBIfam" id="NF045957">
    <property type="entry name" value="MHO_1590_dom"/>
    <property type="match status" value="1"/>
</dbReference>
<accession>A0A6A8PZV8</accession>
<proteinExistence type="predicted"/>